<dbReference type="PRINTS" id="PR00315">
    <property type="entry name" value="ELONGATNFCT"/>
</dbReference>
<dbReference type="InterPro" id="IPR000795">
    <property type="entry name" value="T_Tr_GTP-bd_dom"/>
</dbReference>
<evidence type="ECO:0000256" key="2">
    <source>
        <dbReference type="ARBA" id="ARBA00022741"/>
    </source>
</evidence>
<dbReference type="SUPFAM" id="SSF52540">
    <property type="entry name" value="P-loop containing nucleoside triphosphate hydrolases"/>
    <property type="match status" value="1"/>
</dbReference>
<evidence type="ECO:0000256" key="7">
    <source>
        <dbReference type="HAMAP-Rule" id="MF_00071"/>
    </source>
</evidence>
<dbReference type="eggNOG" id="COG0481">
    <property type="taxonomic scope" value="Bacteria"/>
</dbReference>
<dbReference type="InterPro" id="IPR013842">
    <property type="entry name" value="LepA_CTD"/>
</dbReference>
<dbReference type="Gene3D" id="3.40.50.300">
    <property type="entry name" value="P-loop containing nucleotide triphosphate hydrolases"/>
    <property type="match status" value="1"/>
</dbReference>
<dbReference type="EMBL" id="JWHU01000034">
    <property type="protein sequence ID" value="KIU19668.1"/>
    <property type="molecule type" value="Genomic_DNA"/>
</dbReference>
<feature type="region of interest" description="Disordered" evidence="8">
    <location>
        <begin position="548"/>
        <end position="575"/>
    </location>
</feature>
<evidence type="ECO:0000256" key="1">
    <source>
        <dbReference type="ARBA" id="ARBA00005454"/>
    </source>
</evidence>
<sequence>MSNRQALIRNFAIIAHIDHGKSTLADRIMEMTNTVSERETEAQLLDDLSVEKAHGVTVKSRTVRNYYIDNTGTEYQYNLIDTPGHVDFNYEVSRSLSATDGVLLLVDATKGVQAQTVANYRLAKAANLVIIPIVNKIDNMAAEVDKTIEELLDLDDSFREEDILKISAKSGLGVDAVLEAIRDRIPAPAGDESGKLKALVFDSKFDPYKGVIVQVRLFDGQLKSSDNVLFMANSIKSQIKEMGVFSPLMTPLDTLQAGDVGFIVTGIKDARAVRVGDTITLANNPVATPLPGYEDVEPMVYAGLYPRGSEFKDLKIGIEKLGLNDAAFQYEPEQSEALGMGFRGGFLGIFHLQIIRERLQEEFGLDVLTTMPNSTYRVTVKNEDEPLYVENPIQFPDYGQIVKVEEPFMLAKMTLPNEMLNDIMRLAEGRRGELVDLATIGSMLMVTYRMPISEIAYDFFNELKSASHGFATLSTEFDSYQESDLVRIDIAVDYAKVDALTFVMHRSKVDRVGNEIVSKLKDLIPRKLQSMPVQAIVEGRAISRADVPPLRKAQASGTKVSKKQQQLRRQGQKKSDIELPQAVFDAILDMNSN</sequence>
<dbReference type="AlphaFoldDB" id="A0A0D1JDR2"/>
<dbReference type="Gene3D" id="2.40.30.10">
    <property type="entry name" value="Translation factors"/>
    <property type="match status" value="1"/>
</dbReference>
<dbReference type="NCBIfam" id="TIGR01393">
    <property type="entry name" value="lepA"/>
    <property type="match status" value="1"/>
</dbReference>
<dbReference type="InterPro" id="IPR009000">
    <property type="entry name" value="Transl_B-barrel_sf"/>
</dbReference>
<dbReference type="GO" id="GO:0045727">
    <property type="term" value="P:positive regulation of translation"/>
    <property type="evidence" value="ECO:0007669"/>
    <property type="project" value="UniProtKB-UniRule"/>
</dbReference>
<feature type="binding site" evidence="7">
    <location>
        <begin position="135"/>
        <end position="138"/>
    </location>
    <ligand>
        <name>GTP</name>
        <dbReference type="ChEBI" id="CHEBI:37565"/>
    </ligand>
</feature>
<reference evidence="10 11" key="1">
    <citation type="journal article" date="2015" name="Microbiology (Mosc.)">
        <title>Genomics of the Weissella cibaria species with an examination of its metabolic traits.</title>
        <authorList>
            <person name="Lynch K.M."/>
            <person name="Lucid A."/>
            <person name="Arendt E.K."/>
            <person name="Sleator R.D."/>
            <person name="Lucey B."/>
            <person name="Coffey A."/>
        </authorList>
    </citation>
    <scope>NUCLEOTIDE SEQUENCE [LARGE SCALE GENOMIC DNA]</scope>
    <source>
        <strain evidence="10 11">MG1</strain>
    </source>
</reference>
<dbReference type="InterPro" id="IPR005225">
    <property type="entry name" value="Small_GTP-bd"/>
</dbReference>
<dbReference type="Pfam" id="PF00679">
    <property type="entry name" value="EFG_C"/>
    <property type="match status" value="1"/>
</dbReference>
<dbReference type="PANTHER" id="PTHR43512:SF4">
    <property type="entry name" value="TRANSLATION FACTOR GUF1 HOMOLOG, CHLOROPLASTIC"/>
    <property type="match status" value="1"/>
</dbReference>
<dbReference type="InterPro" id="IPR027417">
    <property type="entry name" value="P-loop_NTPase"/>
</dbReference>
<dbReference type="CDD" id="cd03699">
    <property type="entry name" value="EF4_II"/>
    <property type="match status" value="1"/>
</dbReference>
<comment type="subcellular location">
    <subcellularLocation>
        <location evidence="7">Cell membrane</location>
        <topology evidence="7">Peripheral membrane protein</topology>
        <orientation evidence="7">Cytoplasmic side</orientation>
    </subcellularLocation>
</comment>
<dbReference type="Pfam" id="PF06421">
    <property type="entry name" value="LepA_C"/>
    <property type="match status" value="1"/>
</dbReference>
<evidence type="ECO:0000256" key="5">
    <source>
        <dbReference type="ARBA" id="ARBA00023134"/>
    </source>
</evidence>
<dbReference type="GO" id="GO:0043022">
    <property type="term" value="F:ribosome binding"/>
    <property type="evidence" value="ECO:0007669"/>
    <property type="project" value="UniProtKB-UniRule"/>
</dbReference>
<dbReference type="InterPro" id="IPR000640">
    <property type="entry name" value="EFG_V-like"/>
</dbReference>
<evidence type="ECO:0000313" key="10">
    <source>
        <dbReference type="EMBL" id="KIU19668.1"/>
    </source>
</evidence>
<dbReference type="CDD" id="cd01890">
    <property type="entry name" value="LepA"/>
    <property type="match status" value="1"/>
</dbReference>
<dbReference type="Pfam" id="PF03144">
    <property type="entry name" value="GTP_EFTU_D2"/>
    <property type="match status" value="1"/>
</dbReference>
<keyword evidence="6 7" id="KW-0472">Membrane</keyword>
<evidence type="ECO:0000256" key="6">
    <source>
        <dbReference type="ARBA" id="ARBA00023136"/>
    </source>
</evidence>
<gene>
    <name evidence="10" type="primary">lepA_2</name>
    <name evidence="7" type="synonym">lepA</name>
    <name evidence="10" type="ORF">QX99_01686</name>
</gene>
<accession>A0A0D1JDR2</accession>
<keyword evidence="5 7" id="KW-0342">GTP-binding</keyword>
<comment type="similarity">
    <text evidence="1 7">Belongs to the TRAFAC class translation factor GTPase superfamily. Classic translation factor GTPase family. LepA subfamily.</text>
</comment>
<dbReference type="SUPFAM" id="SSF50447">
    <property type="entry name" value="Translation proteins"/>
    <property type="match status" value="1"/>
</dbReference>
<dbReference type="GO" id="GO:0003746">
    <property type="term" value="F:translation elongation factor activity"/>
    <property type="evidence" value="ECO:0007669"/>
    <property type="project" value="UniProtKB-UniRule"/>
</dbReference>
<dbReference type="InterPro" id="IPR006297">
    <property type="entry name" value="EF-4"/>
</dbReference>
<proteinExistence type="inferred from homology"/>
<keyword evidence="2 7" id="KW-0547">Nucleotide-binding</keyword>
<protein>
    <recommendedName>
        <fullName evidence="7">Elongation factor 4</fullName>
        <shortName evidence="7">EF-4</shortName>
        <ecNumber evidence="7">3.6.5.n1</ecNumber>
    </recommendedName>
    <alternativeName>
        <fullName evidence="7">Ribosomal back-translocase LepA</fullName>
    </alternativeName>
</protein>
<dbReference type="GO" id="GO:0005525">
    <property type="term" value="F:GTP binding"/>
    <property type="evidence" value="ECO:0007669"/>
    <property type="project" value="UniProtKB-UniRule"/>
</dbReference>
<dbReference type="PATRIC" id="fig|137591.25.peg.1658"/>
<dbReference type="SUPFAM" id="SSF54980">
    <property type="entry name" value="EF-G C-terminal domain-like"/>
    <property type="match status" value="2"/>
</dbReference>
<dbReference type="InterPro" id="IPR004161">
    <property type="entry name" value="EFTu-like_2"/>
</dbReference>
<dbReference type="InterPro" id="IPR035647">
    <property type="entry name" value="EFG_III/V"/>
</dbReference>
<dbReference type="GO" id="GO:0005886">
    <property type="term" value="C:plasma membrane"/>
    <property type="evidence" value="ECO:0007669"/>
    <property type="project" value="UniProtKB-SubCell"/>
</dbReference>
<dbReference type="PROSITE" id="PS51722">
    <property type="entry name" value="G_TR_2"/>
    <property type="match status" value="1"/>
</dbReference>
<dbReference type="RefSeq" id="WP_043711866.1">
    <property type="nucleotide sequence ID" value="NZ_JALOCT010000001.1"/>
</dbReference>
<dbReference type="Gene3D" id="3.30.70.240">
    <property type="match status" value="1"/>
</dbReference>
<keyword evidence="4 7" id="KW-0648">Protein biosynthesis</keyword>
<dbReference type="Gene3D" id="3.30.70.2570">
    <property type="entry name" value="Elongation factor 4, C-terminal domain"/>
    <property type="match status" value="1"/>
</dbReference>
<comment type="function">
    <text evidence="7">Required for accurate and efficient protein synthesis under certain stress conditions. May act as a fidelity factor of the translation reaction, by catalyzing a one-codon backward translocation of tRNAs on improperly translocated ribosomes. Back-translocation proceeds from a post-translocation (POST) complex to a pre-translocation (PRE) complex, thus giving elongation factor G a second chance to translocate the tRNAs correctly. Binds to ribosomes in a GTP-dependent manner.</text>
</comment>
<dbReference type="InterPro" id="IPR038363">
    <property type="entry name" value="LepA_C_sf"/>
</dbReference>
<dbReference type="HAMAP" id="MF_00071">
    <property type="entry name" value="LepA"/>
    <property type="match status" value="1"/>
</dbReference>
<dbReference type="Gene3D" id="3.30.70.870">
    <property type="entry name" value="Elongation Factor G (Translational Gtpase), domain 3"/>
    <property type="match status" value="1"/>
</dbReference>
<dbReference type="Proteomes" id="UP000032287">
    <property type="component" value="Unassembled WGS sequence"/>
</dbReference>
<evidence type="ECO:0000256" key="3">
    <source>
        <dbReference type="ARBA" id="ARBA00022801"/>
    </source>
</evidence>
<comment type="catalytic activity">
    <reaction evidence="7">
        <text>GTP + H2O = GDP + phosphate + H(+)</text>
        <dbReference type="Rhea" id="RHEA:19669"/>
        <dbReference type="ChEBI" id="CHEBI:15377"/>
        <dbReference type="ChEBI" id="CHEBI:15378"/>
        <dbReference type="ChEBI" id="CHEBI:37565"/>
        <dbReference type="ChEBI" id="CHEBI:43474"/>
        <dbReference type="ChEBI" id="CHEBI:58189"/>
        <dbReference type="EC" id="3.6.5.n1"/>
    </reaction>
</comment>
<dbReference type="SMART" id="SM00838">
    <property type="entry name" value="EFG_C"/>
    <property type="match status" value="1"/>
</dbReference>
<dbReference type="NCBIfam" id="TIGR00231">
    <property type="entry name" value="small_GTP"/>
    <property type="match status" value="1"/>
</dbReference>
<dbReference type="CDD" id="cd03709">
    <property type="entry name" value="lepA_C"/>
    <property type="match status" value="1"/>
</dbReference>
<evidence type="ECO:0000256" key="4">
    <source>
        <dbReference type="ARBA" id="ARBA00022917"/>
    </source>
</evidence>
<feature type="compositionally biased region" description="Basic residues" evidence="8">
    <location>
        <begin position="560"/>
        <end position="572"/>
    </location>
</feature>
<evidence type="ECO:0000256" key="8">
    <source>
        <dbReference type="SAM" id="MobiDB-lite"/>
    </source>
</evidence>
<keyword evidence="7" id="KW-1003">Cell membrane</keyword>
<name>A0A0D1JDR2_9LACO</name>
<feature type="binding site" evidence="7">
    <location>
        <begin position="18"/>
        <end position="23"/>
    </location>
    <ligand>
        <name>GTP</name>
        <dbReference type="ChEBI" id="CHEBI:37565"/>
    </ligand>
</feature>
<organism evidence="10 11">
    <name type="scientific">Weissella cibaria</name>
    <dbReference type="NCBI Taxonomy" id="137591"/>
    <lineage>
        <taxon>Bacteria</taxon>
        <taxon>Bacillati</taxon>
        <taxon>Bacillota</taxon>
        <taxon>Bacilli</taxon>
        <taxon>Lactobacillales</taxon>
        <taxon>Lactobacillaceae</taxon>
        <taxon>Weissella</taxon>
    </lineage>
</organism>
<keyword evidence="11" id="KW-1185">Reference proteome</keyword>
<dbReference type="InterPro" id="IPR035654">
    <property type="entry name" value="LepA_IV"/>
</dbReference>
<dbReference type="EC" id="3.6.5.n1" evidence="7"/>
<dbReference type="FunFam" id="2.40.30.10:FF:000015">
    <property type="entry name" value="Translation factor GUF1, mitochondrial"/>
    <property type="match status" value="1"/>
</dbReference>
<keyword evidence="3 7" id="KW-0378">Hydrolase</keyword>
<dbReference type="PANTHER" id="PTHR43512">
    <property type="entry name" value="TRANSLATION FACTOR GUF1-RELATED"/>
    <property type="match status" value="1"/>
</dbReference>
<comment type="caution">
    <text evidence="10">The sequence shown here is derived from an EMBL/GenBank/DDBJ whole genome shotgun (WGS) entry which is preliminary data.</text>
</comment>
<dbReference type="GO" id="GO:0003924">
    <property type="term" value="F:GTPase activity"/>
    <property type="evidence" value="ECO:0007669"/>
    <property type="project" value="UniProtKB-UniRule"/>
</dbReference>
<dbReference type="Pfam" id="PF00009">
    <property type="entry name" value="GTP_EFTU"/>
    <property type="match status" value="1"/>
</dbReference>
<evidence type="ECO:0000259" key="9">
    <source>
        <dbReference type="PROSITE" id="PS51722"/>
    </source>
</evidence>
<dbReference type="STRING" id="137591.AO080_08455"/>
<feature type="domain" description="Tr-type G" evidence="9">
    <location>
        <begin position="6"/>
        <end position="189"/>
    </location>
</feature>
<evidence type="ECO:0000313" key="11">
    <source>
        <dbReference type="Proteomes" id="UP000032287"/>
    </source>
</evidence>